<evidence type="ECO:0000256" key="1">
    <source>
        <dbReference type="ARBA" id="ARBA00004477"/>
    </source>
</evidence>
<comment type="similarity">
    <text evidence="3">Belongs to the glycosyltransferase 22 family. PIGB subfamily.</text>
</comment>
<comment type="subcellular location">
    <subcellularLocation>
        <location evidence="1 12">Endoplasmic reticulum membrane</location>
        <topology evidence="1 12">Multi-pass membrane protein</topology>
    </subcellularLocation>
</comment>
<evidence type="ECO:0000256" key="7">
    <source>
        <dbReference type="ARBA" id="ARBA00022692"/>
    </source>
</evidence>
<dbReference type="GO" id="GO:0000026">
    <property type="term" value="F:alpha-1,2-mannosyltransferase activity"/>
    <property type="evidence" value="ECO:0007669"/>
    <property type="project" value="TreeGrafter"/>
</dbReference>
<sequence length="331" mass="37729">MSSPQTTPIPQASTKFGLDNSIYLDDNKSFRRHVLERVKEVSVSQDILLFLLAFRILNALSIKTFFQPDEFFQSLEPAWEIAFGAESGAWITWEWRHHLRSAIHPAIFAAVYRLSSGLSWVLHLSPTYRADLLVAAPKVTQAIFAALGDYYTWKLGECVYGSGSNEAWAALALTVCSPWQWFCSTRTLSNCLETTMTVVALNFWPWQWSMDAEEDDEIDNDGLRINEKQSDVDEKAKLVTDFWDRKQNPDSKNRLRRCLLLAALACILRPTNILIWICFATFALLRITTHGKMLSLPWEGTQIWVHISSLSFLPATKQERMVLLTEACLCG</sequence>
<comment type="caution">
    <text evidence="13">The sequence shown here is derived from an EMBL/GenBank/DDBJ whole genome shotgun (WGS) entry which is preliminary data.</text>
</comment>
<evidence type="ECO:0000256" key="5">
    <source>
        <dbReference type="ARBA" id="ARBA00022676"/>
    </source>
</evidence>
<evidence type="ECO:0000256" key="10">
    <source>
        <dbReference type="ARBA" id="ARBA00023136"/>
    </source>
</evidence>
<comment type="pathway">
    <text evidence="2">Glycolipid biosynthesis; glycosylphosphatidylinositol-anchor biosynthesis.</text>
</comment>
<evidence type="ECO:0000256" key="11">
    <source>
        <dbReference type="ARBA" id="ARBA00024708"/>
    </source>
</evidence>
<evidence type="ECO:0000256" key="2">
    <source>
        <dbReference type="ARBA" id="ARBA00004687"/>
    </source>
</evidence>
<dbReference type="AlphaFoldDB" id="A0A8H6FVX6"/>
<keyword evidence="10" id="KW-0472">Membrane</keyword>
<dbReference type="GO" id="GO:0006506">
    <property type="term" value="P:GPI anchor biosynthetic process"/>
    <property type="evidence" value="ECO:0007669"/>
    <property type="project" value="UniProtKB-UniPathway"/>
</dbReference>
<dbReference type="GO" id="GO:0005789">
    <property type="term" value="C:endoplasmic reticulum membrane"/>
    <property type="evidence" value="ECO:0007669"/>
    <property type="project" value="UniProtKB-SubCell"/>
</dbReference>
<evidence type="ECO:0000313" key="13">
    <source>
        <dbReference type="EMBL" id="KAF6235703.1"/>
    </source>
</evidence>
<organism evidence="13 14">
    <name type="scientific">Letharia columbiana</name>
    <dbReference type="NCBI Taxonomy" id="112416"/>
    <lineage>
        <taxon>Eukaryota</taxon>
        <taxon>Fungi</taxon>
        <taxon>Dikarya</taxon>
        <taxon>Ascomycota</taxon>
        <taxon>Pezizomycotina</taxon>
        <taxon>Lecanoromycetes</taxon>
        <taxon>OSLEUM clade</taxon>
        <taxon>Lecanoromycetidae</taxon>
        <taxon>Lecanorales</taxon>
        <taxon>Lecanorineae</taxon>
        <taxon>Parmeliaceae</taxon>
        <taxon>Letharia</taxon>
    </lineage>
</organism>
<dbReference type="InterPro" id="IPR005599">
    <property type="entry name" value="GPI_mannosylTrfase"/>
</dbReference>
<evidence type="ECO:0000256" key="9">
    <source>
        <dbReference type="ARBA" id="ARBA00022989"/>
    </source>
</evidence>
<comment type="function">
    <text evidence="11">Mannosyltransferase involved in glycosylphosphatidylinositol-anchor biosynthesis. Transfers the third mannose to Man2-GlcN-acyl-PI during GPI precursor assembly.</text>
</comment>
<keyword evidence="8 12" id="KW-0256">Endoplasmic reticulum</keyword>
<evidence type="ECO:0000256" key="12">
    <source>
        <dbReference type="RuleBase" id="RU363075"/>
    </source>
</evidence>
<keyword evidence="6" id="KW-0808">Transferase</keyword>
<proteinExistence type="inferred from homology"/>
<dbReference type="Proteomes" id="UP000578531">
    <property type="component" value="Unassembled WGS sequence"/>
</dbReference>
<dbReference type="PANTHER" id="PTHR22760:SF4">
    <property type="entry name" value="GPI MANNOSYLTRANSFERASE 3"/>
    <property type="match status" value="1"/>
</dbReference>
<dbReference type="Pfam" id="PF03901">
    <property type="entry name" value="Glyco_transf_22"/>
    <property type="match status" value="1"/>
</dbReference>
<keyword evidence="7" id="KW-0812">Transmembrane</keyword>
<dbReference type="PANTHER" id="PTHR22760">
    <property type="entry name" value="GLYCOSYLTRANSFERASE"/>
    <property type="match status" value="1"/>
</dbReference>
<dbReference type="EC" id="2.4.1.-" evidence="12"/>
<name>A0A8H6FVX6_9LECA</name>
<dbReference type="OrthoDB" id="416834at2759"/>
<dbReference type="RefSeq" id="XP_037165070.1">
    <property type="nucleotide sequence ID" value="XM_037307810.1"/>
</dbReference>
<evidence type="ECO:0000256" key="3">
    <source>
        <dbReference type="ARBA" id="ARBA00006065"/>
    </source>
</evidence>
<dbReference type="EMBL" id="JACCJC010000022">
    <property type="protein sequence ID" value="KAF6235703.1"/>
    <property type="molecule type" value="Genomic_DNA"/>
</dbReference>
<keyword evidence="5 12" id="KW-0328">Glycosyltransferase</keyword>
<dbReference type="GeneID" id="59287559"/>
<evidence type="ECO:0000313" key="14">
    <source>
        <dbReference type="Proteomes" id="UP000578531"/>
    </source>
</evidence>
<protein>
    <recommendedName>
        <fullName evidence="12">Mannosyltransferase</fullName>
        <ecNumber evidence="12">2.4.1.-</ecNumber>
    </recommendedName>
</protein>
<dbReference type="UniPathway" id="UPA00196"/>
<keyword evidence="14" id="KW-1185">Reference proteome</keyword>
<keyword evidence="4" id="KW-0337">GPI-anchor biosynthesis</keyword>
<evidence type="ECO:0000256" key="6">
    <source>
        <dbReference type="ARBA" id="ARBA00022679"/>
    </source>
</evidence>
<evidence type="ECO:0000256" key="4">
    <source>
        <dbReference type="ARBA" id="ARBA00022502"/>
    </source>
</evidence>
<reference evidence="13 14" key="1">
    <citation type="journal article" date="2020" name="Genomics">
        <title>Complete, high-quality genomes from long-read metagenomic sequencing of two wolf lichen thalli reveals enigmatic genome architecture.</title>
        <authorList>
            <person name="McKenzie S.K."/>
            <person name="Walston R.F."/>
            <person name="Allen J.L."/>
        </authorList>
    </citation>
    <scope>NUCLEOTIDE SEQUENCE [LARGE SCALE GENOMIC DNA]</scope>
    <source>
        <strain evidence="13">WasteWater2</strain>
    </source>
</reference>
<accession>A0A8H6FVX6</accession>
<gene>
    <name evidence="13" type="ORF">HO173_005898</name>
</gene>
<evidence type="ECO:0000256" key="8">
    <source>
        <dbReference type="ARBA" id="ARBA00022824"/>
    </source>
</evidence>
<keyword evidence="9" id="KW-1133">Transmembrane helix</keyword>